<keyword evidence="1" id="KW-0732">Signal</keyword>
<keyword evidence="4" id="KW-1185">Reference proteome</keyword>
<dbReference type="Gene3D" id="3.40.710.10">
    <property type="entry name" value="DD-peptidase/beta-lactamase superfamily"/>
    <property type="match status" value="1"/>
</dbReference>
<dbReference type="EMBL" id="FNAI01000012">
    <property type="protein sequence ID" value="SDF06572.1"/>
    <property type="molecule type" value="Genomic_DNA"/>
</dbReference>
<proteinExistence type="predicted"/>
<evidence type="ECO:0000256" key="1">
    <source>
        <dbReference type="SAM" id="SignalP"/>
    </source>
</evidence>
<organism evidence="3 4">
    <name type="scientific">Mucilaginibacter pineti</name>
    <dbReference type="NCBI Taxonomy" id="1391627"/>
    <lineage>
        <taxon>Bacteria</taxon>
        <taxon>Pseudomonadati</taxon>
        <taxon>Bacteroidota</taxon>
        <taxon>Sphingobacteriia</taxon>
        <taxon>Sphingobacteriales</taxon>
        <taxon>Sphingobacteriaceae</taxon>
        <taxon>Mucilaginibacter</taxon>
    </lineage>
</organism>
<feature type="domain" description="Beta-lactamase-related" evidence="2">
    <location>
        <begin position="262"/>
        <end position="539"/>
    </location>
</feature>
<name>A0A1G7I1G1_9SPHI</name>
<evidence type="ECO:0000259" key="2">
    <source>
        <dbReference type="Pfam" id="PF00144"/>
    </source>
</evidence>
<evidence type="ECO:0000313" key="3">
    <source>
        <dbReference type="EMBL" id="SDF06572.1"/>
    </source>
</evidence>
<dbReference type="AlphaFoldDB" id="A0A1G7I1G1"/>
<dbReference type="InterPro" id="IPR050789">
    <property type="entry name" value="Diverse_Enzym_Activities"/>
</dbReference>
<dbReference type="InterPro" id="IPR012338">
    <property type="entry name" value="Beta-lactam/transpept-like"/>
</dbReference>
<gene>
    <name evidence="3" type="ORF">SAMN05216464_112115</name>
</gene>
<dbReference type="Proteomes" id="UP000199072">
    <property type="component" value="Unassembled WGS sequence"/>
</dbReference>
<sequence length="563" mass="63035">MSLYYMLPPIIVTPMKPYCILALALVFAGNLFAQTTNITTPEPITLPIQKANIGKIVFVGDTISLQKLKQTDLLNSFELKPANNLYMRIFMGNSLTNYQHQVDSSLTVEQFNKGNFQFAFYVDGKLLYTENLNKGAGLAVNKNIKTTVHAPLISNRGEDSWGRSLWVRFCLLGGGDDAFTTGTHLLKIEARPYVNTTTLKTGPVIALGQINIIMPAVSAKAIEPQVIKPNSGWPVSAEAYDKEKIKALNQQIAQNKFKDITSVVVIKNGKLLIEEYFNGSSRDSLHNPRSVGKTFASAIMGIAIHDGYIKSENQMLKDFYDLKKFNNYSPLKENITLKSLLTMSSVFDADDNDDNSPGYEENMYPTPNWVQFTLGLKVDSTKIAGKQWNYFTAGVVVLGDVLNKSVPGGFEKYADGKLFKPLGIKKYQWQYTPQNIPSTAGGLQMRSLDYARFGQLYKNGGLWKGKQLIPENWIKQSFTKHLALPKDVVGDGFYGYLFWNKTYLVNNKPYETFYCSGNGGNKIFVFKDQPLVIIITATAYNAAYAHPQVDKMMQQYILPAVMR</sequence>
<dbReference type="InterPro" id="IPR001466">
    <property type="entry name" value="Beta-lactam-related"/>
</dbReference>
<feature type="chain" id="PRO_5011608910" evidence="1">
    <location>
        <begin position="34"/>
        <end position="563"/>
    </location>
</feature>
<accession>A0A1G7I1G1</accession>
<dbReference type="PANTHER" id="PTHR43283">
    <property type="entry name" value="BETA-LACTAMASE-RELATED"/>
    <property type="match status" value="1"/>
</dbReference>
<reference evidence="3 4" key="1">
    <citation type="submission" date="2016-10" db="EMBL/GenBank/DDBJ databases">
        <authorList>
            <person name="de Groot N.N."/>
        </authorList>
    </citation>
    <scope>NUCLEOTIDE SEQUENCE [LARGE SCALE GENOMIC DNA]</scope>
    <source>
        <strain evidence="3 4">47C3B</strain>
    </source>
</reference>
<feature type="signal peptide" evidence="1">
    <location>
        <begin position="1"/>
        <end position="33"/>
    </location>
</feature>
<evidence type="ECO:0000313" key="4">
    <source>
        <dbReference type="Proteomes" id="UP000199072"/>
    </source>
</evidence>
<dbReference type="Pfam" id="PF00144">
    <property type="entry name" value="Beta-lactamase"/>
    <property type="match status" value="1"/>
</dbReference>
<dbReference type="STRING" id="1391627.SAMN05216464_112115"/>
<dbReference type="PANTHER" id="PTHR43283:SF7">
    <property type="entry name" value="BETA-LACTAMASE-RELATED DOMAIN-CONTAINING PROTEIN"/>
    <property type="match status" value="1"/>
</dbReference>
<protein>
    <submittedName>
        <fullName evidence="3">CubicO group peptidase, beta-lactamase class C family</fullName>
    </submittedName>
</protein>
<dbReference type="SUPFAM" id="SSF56601">
    <property type="entry name" value="beta-lactamase/transpeptidase-like"/>
    <property type="match status" value="1"/>
</dbReference>